<evidence type="ECO:0000256" key="6">
    <source>
        <dbReference type="ARBA" id="ARBA00022801"/>
    </source>
</evidence>
<accession>A0A2T3L9T2</accession>
<gene>
    <name evidence="8" type="ORF">C9J47_10430</name>
</gene>
<dbReference type="InterPro" id="IPR008766">
    <property type="entry name" value="Replication_gene_A-like"/>
</dbReference>
<proteinExistence type="inferred from homology"/>
<dbReference type="Pfam" id="PF05840">
    <property type="entry name" value="Phage_GPA"/>
    <property type="match status" value="1"/>
</dbReference>
<dbReference type="GO" id="GO:0016787">
    <property type="term" value="F:hydrolase activity"/>
    <property type="evidence" value="ECO:0007669"/>
    <property type="project" value="UniProtKB-KW"/>
</dbReference>
<keyword evidence="6" id="KW-0378">Hydrolase</keyword>
<organism evidence="8 9">
    <name type="scientific">Photobacterium indicum</name>
    <dbReference type="NCBI Taxonomy" id="81447"/>
    <lineage>
        <taxon>Bacteria</taxon>
        <taxon>Pseudomonadati</taxon>
        <taxon>Pseudomonadota</taxon>
        <taxon>Gammaproteobacteria</taxon>
        <taxon>Vibrionales</taxon>
        <taxon>Vibrionaceae</taxon>
        <taxon>Photobacterium</taxon>
    </lineage>
</organism>
<evidence type="ECO:0000256" key="2">
    <source>
        <dbReference type="ARBA" id="ARBA00009260"/>
    </source>
</evidence>
<evidence type="ECO:0000256" key="3">
    <source>
        <dbReference type="ARBA" id="ARBA00022705"/>
    </source>
</evidence>
<keyword evidence="5 8" id="KW-0255">Endonuclease</keyword>
<dbReference type="EMBL" id="PYOC01000003">
    <property type="protein sequence ID" value="PSV47730.1"/>
    <property type="molecule type" value="Genomic_DNA"/>
</dbReference>
<evidence type="ECO:0000259" key="7">
    <source>
        <dbReference type="Pfam" id="PF05840"/>
    </source>
</evidence>
<protein>
    <submittedName>
        <fullName evidence="8">Replication endonuclease</fullName>
    </submittedName>
</protein>
<keyword evidence="4" id="KW-0540">Nuclease</keyword>
<reference evidence="8 9" key="1">
    <citation type="submission" date="2018-03" db="EMBL/GenBank/DDBJ databases">
        <title>Whole genome sequencing of Histamine producing bacteria.</title>
        <authorList>
            <person name="Butler K."/>
        </authorList>
    </citation>
    <scope>NUCLEOTIDE SEQUENCE [LARGE SCALE GENOMIC DNA]</scope>
    <source>
        <strain evidence="8 9">ATCC 19614</strain>
    </source>
</reference>
<evidence type="ECO:0000313" key="9">
    <source>
        <dbReference type="Proteomes" id="UP000241803"/>
    </source>
</evidence>
<comment type="similarity">
    <text evidence="2">Belongs to the phage GPA family.</text>
</comment>
<name>A0A2T3L9T2_9GAMM</name>
<evidence type="ECO:0000256" key="5">
    <source>
        <dbReference type="ARBA" id="ARBA00022759"/>
    </source>
</evidence>
<evidence type="ECO:0000313" key="8">
    <source>
        <dbReference type="EMBL" id="PSV47730.1"/>
    </source>
</evidence>
<feature type="domain" description="Replication gene A protein-like" evidence="7">
    <location>
        <begin position="145"/>
        <end position="455"/>
    </location>
</feature>
<dbReference type="AlphaFoldDB" id="A0A2T3L9T2"/>
<dbReference type="GO" id="GO:0004519">
    <property type="term" value="F:endonuclease activity"/>
    <property type="evidence" value="ECO:0007669"/>
    <property type="project" value="UniProtKB-KW"/>
</dbReference>
<evidence type="ECO:0000256" key="4">
    <source>
        <dbReference type="ARBA" id="ARBA00022722"/>
    </source>
</evidence>
<keyword evidence="3" id="KW-0235">DNA replication</keyword>
<comment type="function">
    <text evidence="1">Possible endonuclease which induces a single-strand cut and initiates DNA replication.</text>
</comment>
<keyword evidence="9" id="KW-1185">Reference proteome</keyword>
<comment type="caution">
    <text evidence="8">The sequence shown here is derived from an EMBL/GenBank/DDBJ whole genome shotgun (WGS) entry which is preliminary data.</text>
</comment>
<sequence length="697" mass="80573">MSPDVVLQAEQQEKSNWFTRNELAEKSALELKLPCHFKSGSTQAVMPECYNVVASIFNDEFGINPFYAAPQPHLVPRFDDHSKKTFFVPEKSWVVRAFDACKSHREFAPVMTRAFINMTKKIDYLDAVRAVESANERLTKMEFRYTSTDEELCEFAKAKSAHVMRKVAAIDDTQAAFEVARNILADYGLAFRDELVEQKEKDNELQSLINRATNELWWRRALRQRSALEIERVARDLTIVHKHGQSYCSNFSLQRRRVRDQDNLSMMQNTIAYDADDESNWFTLNELAGKSISNPEIRRAEMFVRLKGFESIAQANDHVGMFYTPTCPSRFHSVASNKVNQKWLDADCPTTQDAHDYMTSMFADFRKALDKAEIKVYGLRVVEPHADGCPHWHLLFFMEKRHESTVTSLFKKEAMKDSPNEKGAKKYRFTSEKIDWSKGSAVGYVAKYLSKNIDGKHIDSDRSTTLEGTEAAERVVTWARVNRIRQFQFIGGPSVTVWRELRRIRQDLKEDDAVFNRLDKGEWLTLENVRRAADSSDWEAFCLAMGGVFVRRNDQTVKPVYQVPTIMEKLIDEFGEEHTTTLTSKTRYGDDANTRVIGVVFKAAYLATRGRQWKTENKEKFLRGTKRIMTGVTDIFEVLEREGEYQRMADEQYDQYQQYLQRVDELTAFAFDESQWPAFVGAAHDVGYFDSSLDLCQ</sequence>
<dbReference type="Proteomes" id="UP000241803">
    <property type="component" value="Unassembled WGS sequence"/>
</dbReference>
<evidence type="ECO:0000256" key="1">
    <source>
        <dbReference type="ARBA" id="ARBA00003293"/>
    </source>
</evidence>
<dbReference type="GO" id="GO:0006260">
    <property type="term" value="P:DNA replication"/>
    <property type="evidence" value="ECO:0007669"/>
    <property type="project" value="UniProtKB-KW"/>
</dbReference>